<dbReference type="CDD" id="cd00882">
    <property type="entry name" value="Ras_like_GTPase"/>
    <property type="match status" value="1"/>
</dbReference>
<dbReference type="Gene3D" id="3.40.50.300">
    <property type="entry name" value="P-loop containing nucleotide triphosphate hydrolases"/>
    <property type="match status" value="1"/>
</dbReference>
<gene>
    <name evidence="2" type="ORF">ACFORL_06365</name>
</gene>
<feature type="transmembrane region" description="Helical" evidence="1">
    <location>
        <begin position="298"/>
        <end position="321"/>
    </location>
</feature>
<dbReference type="EMBL" id="JBHSAB010000011">
    <property type="protein sequence ID" value="MFC3908699.1"/>
    <property type="molecule type" value="Genomic_DNA"/>
</dbReference>
<organism evidence="2 3">
    <name type="scientific">Legionella dresdenensis</name>
    <dbReference type="NCBI Taxonomy" id="450200"/>
    <lineage>
        <taxon>Bacteria</taxon>
        <taxon>Pseudomonadati</taxon>
        <taxon>Pseudomonadota</taxon>
        <taxon>Gammaproteobacteria</taxon>
        <taxon>Legionellales</taxon>
        <taxon>Legionellaceae</taxon>
        <taxon>Legionella</taxon>
    </lineage>
</organism>
<keyword evidence="3" id="KW-1185">Reference proteome</keyword>
<comment type="caution">
    <text evidence="2">The sequence shown here is derived from an EMBL/GenBank/DDBJ whole genome shotgun (WGS) entry which is preliminary data.</text>
</comment>
<dbReference type="SUPFAM" id="SSF52540">
    <property type="entry name" value="P-loop containing nucleoside triphosphate hydrolases"/>
    <property type="match status" value="1"/>
</dbReference>
<evidence type="ECO:0000313" key="3">
    <source>
        <dbReference type="Proteomes" id="UP001595758"/>
    </source>
</evidence>
<keyword evidence="1" id="KW-1133">Transmembrane helix</keyword>
<name>A0ABV8CEV3_9GAMM</name>
<sequence length="396" mass="45946">MQQSETRVTVLQTCTQATLCLQTTCFDNLKGIKLPEYDIAIVGSVCSGKTALIQCLQGKSFSSRGYFPTLHKQEYEIRLGSQTLWALDCPATERPNSEDKIRLPIVCFNLASQFDQLRVFELLKYYQQQDILVVAMKVDEAIYSEKEFYQFCQSYAVPIENTLMFSAKTGLNGELLKKTLLEKVRQKQKPIDVIKHELNRNHLFYKKLLIIENQVEQTFYQFDTYARLSHHDLIKNALAYYLSQFHPLYQQRSDSEHTRLREQFLAFYDYLWAKYNPMQPAKWYTEALQVIEFKNWTIPALISVFTGIIVAYMVVSIMLIFNPLSSLLWLPLVVAPFASTLTAVCGLTARELRHAKKACNNPDQLKQNHLKEDLIEILEYTANREERDALFSVNPL</sequence>
<keyword evidence="1" id="KW-0472">Membrane</keyword>
<accession>A0ABV8CEV3</accession>
<evidence type="ECO:0000256" key="1">
    <source>
        <dbReference type="SAM" id="Phobius"/>
    </source>
</evidence>
<dbReference type="RefSeq" id="WP_382342222.1">
    <property type="nucleotide sequence ID" value="NZ_JBHSAB010000011.1"/>
</dbReference>
<reference evidence="3" key="1">
    <citation type="journal article" date="2019" name="Int. J. Syst. Evol. Microbiol.">
        <title>The Global Catalogue of Microorganisms (GCM) 10K type strain sequencing project: providing services to taxonomists for standard genome sequencing and annotation.</title>
        <authorList>
            <consortium name="The Broad Institute Genomics Platform"/>
            <consortium name="The Broad Institute Genome Sequencing Center for Infectious Disease"/>
            <person name="Wu L."/>
            <person name="Ma J."/>
        </authorList>
    </citation>
    <scope>NUCLEOTIDE SEQUENCE [LARGE SCALE GENOMIC DNA]</scope>
    <source>
        <strain evidence="3">CCUG 59858</strain>
    </source>
</reference>
<keyword evidence="1" id="KW-0812">Transmembrane</keyword>
<dbReference type="Proteomes" id="UP001595758">
    <property type="component" value="Unassembled WGS sequence"/>
</dbReference>
<feature type="transmembrane region" description="Helical" evidence="1">
    <location>
        <begin position="327"/>
        <end position="347"/>
    </location>
</feature>
<dbReference type="InterPro" id="IPR027417">
    <property type="entry name" value="P-loop_NTPase"/>
</dbReference>
<protein>
    <submittedName>
        <fullName evidence="2">GTPase domain-containing protein</fullName>
    </submittedName>
</protein>
<proteinExistence type="predicted"/>
<evidence type="ECO:0000313" key="2">
    <source>
        <dbReference type="EMBL" id="MFC3908699.1"/>
    </source>
</evidence>